<feature type="chain" id="PRO_5034919548" evidence="4">
    <location>
        <begin position="28"/>
        <end position="437"/>
    </location>
</feature>
<dbReference type="InterPro" id="IPR046846">
    <property type="entry name" value="PKAT_KLD"/>
</dbReference>
<dbReference type="PANTHER" id="PTHR11861:SF10">
    <property type="entry name" value="TRANSMEMBRANE PROTEIN 130"/>
    <property type="match status" value="1"/>
</dbReference>
<dbReference type="InterPro" id="IPR035986">
    <property type="entry name" value="PKD_dom_sf"/>
</dbReference>
<evidence type="ECO:0000256" key="3">
    <source>
        <dbReference type="SAM" id="Phobius"/>
    </source>
</evidence>
<reference evidence="6" key="1">
    <citation type="submission" date="2025-08" db="UniProtKB">
        <authorList>
            <consortium name="Ensembl"/>
        </authorList>
    </citation>
    <scope>IDENTIFICATION</scope>
</reference>
<dbReference type="GO" id="GO:0005886">
    <property type="term" value="C:plasma membrane"/>
    <property type="evidence" value="ECO:0007669"/>
    <property type="project" value="TreeGrafter"/>
</dbReference>
<dbReference type="GO" id="GO:0005794">
    <property type="term" value="C:Golgi apparatus"/>
    <property type="evidence" value="ECO:0007669"/>
    <property type="project" value="Ensembl"/>
</dbReference>
<proteinExistence type="predicted"/>
<keyword evidence="3" id="KW-0812">Transmembrane</keyword>
<name>A0A8D0E3Q7_SALMN</name>
<feature type="transmembrane region" description="Helical" evidence="3">
    <location>
        <begin position="344"/>
        <end position="366"/>
    </location>
</feature>
<evidence type="ECO:0000256" key="2">
    <source>
        <dbReference type="ARBA" id="ARBA00023180"/>
    </source>
</evidence>
<dbReference type="InterPro" id="IPR022409">
    <property type="entry name" value="PKD/Chitinase_dom"/>
</dbReference>
<dbReference type="GeneTree" id="ENSGT00950000183188"/>
<dbReference type="Pfam" id="PF00801">
    <property type="entry name" value="PKD"/>
    <property type="match status" value="1"/>
</dbReference>
<evidence type="ECO:0000313" key="7">
    <source>
        <dbReference type="Proteomes" id="UP000694421"/>
    </source>
</evidence>
<dbReference type="InterPro" id="IPR013783">
    <property type="entry name" value="Ig-like_fold"/>
</dbReference>
<dbReference type="Proteomes" id="UP000694421">
    <property type="component" value="Unplaced"/>
</dbReference>
<sequence length="437" mass="48249">MTLTPPCLSLPGVVCGLLLLSYARASAEPYYLEVTNSGPITTNAQATVYSTLHPKHGGVFPADDRKYKFNWFYAPLILVEKSEHRRSSTIVVTSTFPGIFPVSVLVTQAGCWFCHNFAQNLTVLQVSEFIVGNLSVTQVEDDGKTGKFNTSPTAPTLARLSFLLHDPSHYFKLASFTYHWDFGDGTYLTTDEPSVDHNYSSAGTFVVHLDVIAEIRAGGTSVEQQETVVRKTGHFAAALDLLGAVRSINIVGSTETQVMENLNLSLYIQGSPPLSLCWLIKTECIDLEGDHCHLVVVNTTSYNLNHVFNEAGQYCLSVRVENGVNMLQSFQEIQVKPLSGIHPAFYALPCVSLFLAILGLAAYMTFRSSPPQKDLVEVADFDFSPMADKTPAASRWSCSQLCCQTCFLGPSVESCEAIREHHRLLYPLYKPMKMYTV</sequence>
<evidence type="ECO:0000256" key="1">
    <source>
        <dbReference type="ARBA" id="ARBA00022729"/>
    </source>
</evidence>
<keyword evidence="7" id="KW-1185">Reference proteome</keyword>
<dbReference type="Pfam" id="PF20433">
    <property type="entry name" value="PKAT_KLD"/>
    <property type="match status" value="1"/>
</dbReference>
<dbReference type="InterPro" id="IPR045219">
    <property type="entry name" value="PKAT"/>
</dbReference>
<feature type="domain" description="PKD" evidence="5">
    <location>
        <begin position="177"/>
        <end position="211"/>
    </location>
</feature>
<dbReference type="CDD" id="cd00146">
    <property type="entry name" value="PKD"/>
    <property type="match status" value="1"/>
</dbReference>
<organism evidence="6 7">
    <name type="scientific">Salvator merianae</name>
    <name type="common">Argentine black and white tegu</name>
    <name type="synonym">Tupinambis merianae</name>
    <dbReference type="NCBI Taxonomy" id="96440"/>
    <lineage>
        <taxon>Eukaryota</taxon>
        <taxon>Metazoa</taxon>
        <taxon>Chordata</taxon>
        <taxon>Craniata</taxon>
        <taxon>Vertebrata</taxon>
        <taxon>Euteleostomi</taxon>
        <taxon>Lepidosauria</taxon>
        <taxon>Squamata</taxon>
        <taxon>Bifurcata</taxon>
        <taxon>Unidentata</taxon>
        <taxon>Episquamata</taxon>
        <taxon>Laterata</taxon>
        <taxon>Teiioidea</taxon>
        <taxon>Teiidae</taxon>
        <taxon>Salvator</taxon>
    </lineage>
</organism>
<keyword evidence="1 4" id="KW-0732">Signal</keyword>
<dbReference type="SMART" id="SM00089">
    <property type="entry name" value="PKD"/>
    <property type="match status" value="2"/>
</dbReference>
<reference evidence="6" key="2">
    <citation type="submission" date="2025-09" db="UniProtKB">
        <authorList>
            <consortium name="Ensembl"/>
        </authorList>
    </citation>
    <scope>IDENTIFICATION</scope>
</reference>
<evidence type="ECO:0000259" key="5">
    <source>
        <dbReference type="PROSITE" id="PS50093"/>
    </source>
</evidence>
<evidence type="ECO:0000256" key="4">
    <source>
        <dbReference type="SAM" id="SignalP"/>
    </source>
</evidence>
<keyword evidence="3" id="KW-0472">Membrane</keyword>
<dbReference type="OMA" id="PPLTMCW"/>
<evidence type="ECO:0000313" key="6">
    <source>
        <dbReference type="Ensembl" id="ENSSMRP00000026001.1"/>
    </source>
</evidence>
<keyword evidence="3" id="KW-1133">Transmembrane helix</keyword>
<keyword evidence="2" id="KW-0325">Glycoprotein</keyword>
<dbReference type="Ensembl" id="ENSSMRT00000030406.1">
    <property type="protein sequence ID" value="ENSSMRP00000026001.1"/>
    <property type="gene ID" value="ENSSMRG00000020082.1"/>
</dbReference>
<dbReference type="PANTHER" id="PTHR11861">
    <property type="entry name" value="MELANOCYTE PROTEIN PMEL 17-RELATED"/>
    <property type="match status" value="1"/>
</dbReference>
<dbReference type="PROSITE" id="PS50093">
    <property type="entry name" value="PKD"/>
    <property type="match status" value="1"/>
</dbReference>
<dbReference type="SUPFAM" id="SSF49299">
    <property type="entry name" value="PKD domain"/>
    <property type="match status" value="2"/>
</dbReference>
<protein>
    <submittedName>
        <fullName evidence="6">Transmembrane protein 130</fullName>
    </submittedName>
</protein>
<accession>A0A8D0E3Q7</accession>
<dbReference type="AlphaFoldDB" id="A0A8D0E3Q7"/>
<dbReference type="InterPro" id="IPR000601">
    <property type="entry name" value="PKD_dom"/>
</dbReference>
<feature type="signal peptide" evidence="4">
    <location>
        <begin position="1"/>
        <end position="27"/>
    </location>
</feature>
<dbReference type="Gene3D" id="2.60.40.10">
    <property type="entry name" value="Immunoglobulins"/>
    <property type="match status" value="1"/>
</dbReference>